<feature type="chain" id="PRO_5045683933" evidence="1">
    <location>
        <begin position="19"/>
        <end position="308"/>
    </location>
</feature>
<dbReference type="Proteomes" id="UP001172082">
    <property type="component" value="Unassembled WGS sequence"/>
</dbReference>
<dbReference type="InterPro" id="IPR036704">
    <property type="entry name" value="RraA/RraA-like_sf"/>
</dbReference>
<proteinExistence type="predicted"/>
<keyword evidence="3" id="KW-1185">Reference proteome</keyword>
<comment type="caution">
    <text evidence="2">The sequence shown here is derived from an EMBL/GenBank/DDBJ whole genome shotgun (WGS) entry which is preliminary data.</text>
</comment>
<dbReference type="CDD" id="cd16841">
    <property type="entry name" value="RraA_family"/>
    <property type="match status" value="1"/>
</dbReference>
<dbReference type="SUPFAM" id="SSF89562">
    <property type="entry name" value="RraA-like"/>
    <property type="match status" value="1"/>
</dbReference>
<reference evidence="2" key="1">
    <citation type="submission" date="2023-06" db="EMBL/GenBank/DDBJ databases">
        <title>Genomic of Parafulvivirga corallium.</title>
        <authorList>
            <person name="Wang G."/>
        </authorList>
    </citation>
    <scope>NUCLEOTIDE SEQUENCE</scope>
    <source>
        <strain evidence="2">BMA10</strain>
    </source>
</reference>
<dbReference type="Pfam" id="PF03737">
    <property type="entry name" value="RraA-like"/>
    <property type="match status" value="1"/>
</dbReference>
<evidence type="ECO:0000313" key="3">
    <source>
        <dbReference type="Proteomes" id="UP001172082"/>
    </source>
</evidence>
<accession>A0ABT8KUB6</accession>
<keyword evidence="1" id="KW-0732">Signal</keyword>
<organism evidence="2 3">
    <name type="scientific">Splendidivirga corallicola</name>
    <dbReference type="NCBI Taxonomy" id="3051826"/>
    <lineage>
        <taxon>Bacteria</taxon>
        <taxon>Pseudomonadati</taxon>
        <taxon>Bacteroidota</taxon>
        <taxon>Cytophagia</taxon>
        <taxon>Cytophagales</taxon>
        <taxon>Splendidivirgaceae</taxon>
        <taxon>Splendidivirga</taxon>
    </lineage>
</organism>
<evidence type="ECO:0000313" key="2">
    <source>
        <dbReference type="EMBL" id="MDN5204364.1"/>
    </source>
</evidence>
<sequence>MNLKILAWLIVLSPIALSQLLAQTPTKEQMIFFTSDWKGERFPDGRPKVADDVLKRMKSVTIEEAWGVLRNEGYHNQFEGDWQPLHDDVPVVGRALTVQYVPNRPDVSDQIKKKGAADGRIGNTNSWPIDMLSEGDVYVADGFGKIVDGTLIGDNLGNSIYAKSKTGVVFNASSRDLEGLSEIEGFNAFVKGWHPSFLTEVMLLSINAPIRMGAATVLPGDVVLAKKEGVVFIPAHLAEKVVVTSEVVRLRDLFGITRLKEGRYTPGQIDNKWSDEIEKDFSQWLKAHIDELPVPKEQIQELLKKRTW</sequence>
<protein>
    <submittedName>
        <fullName evidence="2">RraA family protein</fullName>
    </submittedName>
</protein>
<evidence type="ECO:0000256" key="1">
    <source>
        <dbReference type="SAM" id="SignalP"/>
    </source>
</evidence>
<name>A0ABT8KUB6_9BACT</name>
<dbReference type="EMBL" id="JAUJEA010000011">
    <property type="protein sequence ID" value="MDN5204364.1"/>
    <property type="molecule type" value="Genomic_DNA"/>
</dbReference>
<dbReference type="InterPro" id="IPR005493">
    <property type="entry name" value="RraA/RraA-like"/>
</dbReference>
<feature type="signal peptide" evidence="1">
    <location>
        <begin position="1"/>
        <end position="18"/>
    </location>
</feature>
<gene>
    <name evidence="2" type="ORF">QQ008_23430</name>
</gene>
<dbReference type="Gene3D" id="3.50.30.40">
    <property type="entry name" value="Ribonuclease E inhibitor RraA/RraA-like"/>
    <property type="match status" value="1"/>
</dbReference>
<dbReference type="RefSeq" id="WP_346754387.1">
    <property type="nucleotide sequence ID" value="NZ_JAUJEA010000011.1"/>
</dbReference>